<accession>A0AAR5P376</accession>
<comment type="subcellular location">
    <subcellularLocation>
        <location evidence="1">Cytoplasm</location>
    </subcellularLocation>
</comment>
<reference evidence="5" key="1">
    <citation type="journal article" date="2013" name="Genome Biol.">
        <title>Draft genome of the mountain pine beetle, Dendroctonus ponderosae Hopkins, a major forest pest.</title>
        <authorList>
            <person name="Keeling C.I."/>
            <person name="Yuen M.M."/>
            <person name="Liao N.Y."/>
            <person name="Docking T.R."/>
            <person name="Chan S.K."/>
            <person name="Taylor G.A."/>
            <person name="Palmquist D.L."/>
            <person name="Jackman S.D."/>
            <person name="Nguyen A."/>
            <person name="Li M."/>
            <person name="Henderson H."/>
            <person name="Janes J.K."/>
            <person name="Zhao Y."/>
            <person name="Pandoh P."/>
            <person name="Moore R."/>
            <person name="Sperling F.A."/>
            <person name="Huber D.P."/>
            <person name="Birol I."/>
            <person name="Jones S.J."/>
            <person name="Bohlmann J."/>
        </authorList>
    </citation>
    <scope>NUCLEOTIDE SEQUENCE</scope>
</reference>
<dbReference type="SUPFAM" id="SSF48371">
    <property type="entry name" value="ARM repeat"/>
    <property type="match status" value="1"/>
</dbReference>
<dbReference type="Proteomes" id="UP000019118">
    <property type="component" value="Unassembled WGS sequence"/>
</dbReference>
<evidence type="ECO:0008006" key="6">
    <source>
        <dbReference type="Google" id="ProtNLM"/>
    </source>
</evidence>
<evidence type="ECO:0000256" key="3">
    <source>
        <dbReference type="ARBA" id="ARBA00061308"/>
    </source>
</evidence>
<organism evidence="4 5">
    <name type="scientific">Dendroctonus ponderosae</name>
    <name type="common">Mountain pine beetle</name>
    <dbReference type="NCBI Taxonomy" id="77166"/>
    <lineage>
        <taxon>Eukaryota</taxon>
        <taxon>Metazoa</taxon>
        <taxon>Ecdysozoa</taxon>
        <taxon>Arthropoda</taxon>
        <taxon>Hexapoda</taxon>
        <taxon>Insecta</taxon>
        <taxon>Pterygota</taxon>
        <taxon>Neoptera</taxon>
        <taxon>Endopterygota</taxon>
        <taxon>Coleoptera</taxon>
        <taxon>Polyphaga</taxon>
        <taxon>Cucujiformia</taxon>
        <taxon>Curculionidae</taxon>
        <taxon>Scolytinae</taxon>
        <taxon>Dendroctonus</taxon>
    </lineage>
</organism>
<sequence>MYDLIAECQQISYCIAQKVYCILSKILQKTSNQAPKVCIHVIKQMIQTLIEVSSRNVPKTKTQPMELIDPKDYNNLLPSITCLVETLERLLSSPGTDTLKYFIKMQVREATDTLAILSKDTEFSLQVNRILIILSFYEMTELFDGIKVVNHDPIALSGFLKIIERELKKSHLKTIFELYYYAQKYWKNVSRIMPQYFLKGKVVNIEDELMSFQVEPIIIIAEKLLGVPQTSEEELRHCYLADILNMSSANSVSLAYEIREQLTKEPLDIEITALNCLIKSKPLYCRKNLAVVFQALTYSLRDFIKYMKKNPDKGELDHDHLLAEALLEAILAYLENFDLSWRESIGSIELAHLVYEFLCYSARWPSEVVLKSLKTLNITISKHMSPYMALLVDTTQYSYLNDLGSMLFNKSLNSNCEVRNAALTVVCTICQKVNKGFSSFKKILEETLSHDLIMSMALTDSDASVRATALKCLQQMLVMEDIGNTLFSYGFIDKILQLVSQEQEAIVIREAITLIGQIYQCDCNSEEANLKIYKVMVKVALRENNYDVQEQAVKFWDQVTKKLLEKQGMSDDVFPSVIFSKEHKKIIRLNDKEIRKRLFQALDGMSKSGCFSVFHCILRNENTPKQVFGTTVAIVTKLLRLLQQYEVTPEFILFNQTYPNLWSIPGNIIQSPTNNMDDENMQDIIEETVMEMINSSTVDRISACHTPLSCKHLETRESGLDQNTESGLGQVTAVDFIDFIYRKLPYLIN</sequence>
<dbReference type="Gene3D" id="1.25.10.10">
    <property type="entry name" value="Leucine-rich Repeat Variant"/>
    <property type="match status" value="1"/>
</dbReference>
<dbReference type="InterPro" id="IPR016024">
    <property type="entry name" value="ARM-type_fold"/>
</dbReference>
<dbReference type="GO" id="GO:0005737">
    <property type="term" value="C:cytoplasm"/>
    <property type="evidence" value="ECO:0007669"/>
    <property type="project" value="UniProtKB-SubCell"/>
</dbReference>
<dbReference type="EnsemblMetazoa" id="XM_019899457.1">
    <property type="protein sequence ID" value="XP_019755016.1"/>
    <property type="gene ID" value="LOC109533940"/>
</dbReference>
<dbReference type="InterPro" id="IPR038904">
    <property type="entry name" value="BRAT1"/>
</dbReference>
<dbReference type="EnsemblMetazoa" id="XM_019899456.1">
    <property type="protein sequence ID" value="XP_019755015.1"/>
    <property type="gene ID" value="LOC109533940"/>
</dbReference>
<proteinExistence type="inferred from homology"/>
<dbReference type="InterPro" id="IPR011989">
    <property type="entry name" value="ARM-like"/>
</dbReference>
<dbReference type="AlphaFoldDB" id="A0AAR5P376"/>
<dbReference type="GO" id="GO:0005634">
    <property type="term" value="C:nucleus"/>
    <property type="evidence" value="ECO:0007669"/>
    <property type="project" value="TreeGrafter"/>
</dbReference>
<dbReference type="GO" id="GO:0008283">
    <property type="term" value="P:cell population proliferation"/>
    <property type="evidence" value="ECO:0007669"/>
    <property type="project" value="InterPro"/>
</dbReference>
<keyword evidence="2" id="KW-0963">Cytoplasm</keyword>
<name>A0AAR5P376_DENPD</name>
<dbReference type="GO" id="GO:0006974">
    <property type="term" value="P:DNA damage response"/>
    <property type="evidence" value="ECO:0007669"/>
    <property type="project" value="InterPro"/>
</dbReference>
<dbReference type="PANTHER" id="PTHR21331">
    <property type="entry name" value="BRCA1-ASSOCIATED ATM ACTIVATOR 1"/>
    <property type="match status" value="1"/>
</dbReference>
<evidence type="ECO:0000313" key="5">
    <source>
        <dbReference type="Proteomes" id="UP000019118"/>
    </source>
</evidence>
<dbReference type="PANTHER" id="PTHR21331:SF2">
    <property type="entry name" value="BRCA1-ASSOCIATED ATM ACTIVATOR 1"/>
    <property type="match status" value="1"/>
</dbReference>
<evidence type="ECO:0000256" key="2">
    <source>
        <dbReference type="ARBA" id="ARBA00022490"/>
    </source>
</evidence>
<reference evidence="4" key="2">
    <citation type="submission" date="2024-08" db="UniProtKB">
        <authorList>
            <consortium name="EnsemblMetazoa"/>
        </authorList>
    </citation>
    <scope>IDENTIFICATION</scope>
</reference>
<evidence type="ECO:0000313" key="4">
    <source>
        <dbReference type="EnsemblMetazoa" id="XP_019755016.1"/>
    </source>
</evidence>
<dbReference type="GeneID" id="109533940"/>
<keyword evidence="5" id="KW-1185">Reference proteome</keyword>
<protein>
    <recommendedName>
        <fullName evidence="6">Condensin complex subunit 1 C-terminal domain-containing protein</fullName>
    </recommendedName>
</protein>
<comment type="similarity">
    <text evidence="3">Belongs to the BRAT1 family.</text>
</comment>
<dbReference type="KEGG" id="dpa:109533940"/>
<evidence type="ECO:0000256" key="1">
    <source>
        <dbReference type="ARBA" id="ARBA00004496"/>
    </source>
</evidence>